<reference evidence="2 3" key="1">
    <citation type="submission" date="2017-03" db="EMBL/GenBank/DDBJ databases">
        <title>Whole genome sequences of fourteen strains of Bradyrhizobium canariense and one strain of Bradyrhizobium japonicum isolated from Lupinus (Papilionoideae: Genisteae) species in Algeria.</title>
        <authorList>
            <person name="Crovadore J."/>
            <person name="Chekireb D."/>
            <person name="Brachmann A."/>
            <person name="Chablais R."/>
            <person name="Cochard B."/>
            <person name="Lefort F."/>
        </authorList>
    </citation>
    <scope>NUCLEOTIDE SEQUENCE [LARGE SCALE GENOMIC DNA]</scope>
    <source>
        <strain evidence="2 3">UBMAN05</strain>
    </source>
</reference>
<evidence type="ECO:0000256" key="1">
    <source>
        <dbReference type="SAM" id="MobiDB-lite"/>
    </source>
</evidence>
<dbReference type="EMBL" id="NAFK01000130">
    <property type="protein sequence ID" value="OSJ33960.1"/>
    <property type="molecule type" value="Genomic_DNA"/>
</dbReference>
<protein>
    <recommendedName>
        <fullName evidence="4">Transposase</fullName>
    </recommendedName>
</protein>
<evidence type="ECO:0000313" key="3">
    <source>
        <dbReference type="Proteomes" id="UP000193884"/>
    </source>
</evidence>
<gene>
    <name evidence="2" type="ORF">BST63_04755</name>
</gene>
<evidence type="ECO:0008006" key="4">
    <source>
        <dbReference type="Google" id="ProtNLM"/>
    </source>
</evidence>
<organism evidence="2 3">
    <name type="scientific">Bradyrhizobium canariense</name>
    <dbReference type="NCBI Taxonomy" id="255045"/>
    <lineage>
        <taxon>Bacteria</taxon>
        <taxon>Pseudomonadati</taxon>
        <taxon>Pseudomonadota</taxon>
        <taxon>Alphaproteobacteria</taxon>
        <taxon>Hyphomicrobiales</taxon>
        <taxon>Nitrobacteraceae</taxon>
        <taxon>Bradyrhizobium</taxon>
    </lineage>
</organism>
<evidence type="ECO:0000313" key="2">
    <source>
        <dbReference type="EMBL" id="OSJ33960.1"/>
    </source>
</evidence>
<comment type="caution">
    <text evidence="2">The sequence shown here is derived from an EMBL/GenBank/DDBJ whole genome shotgun (WGS) entry which is preliminary data.</text>
</comment>
<dbReference type="Proteomes" id="UP000193884">
    <property type="component" value="Unassembled WGS sequence"/>
</dbReference>
<name>A0ABX3XAL8_9BRAD</name>
<proteinExistence type="predicted"/>
<feature type="region of interest" description="Disordered" evidence="1">
    <location>
        <begin position="41"/>
        <end position="62"/>
    </location>
</feature>
<keyword evidence="3" id="KW-1185">Reference proteome</keyword>
<feature type="compositionally biased region" description="Basic residues" evidence="1">
    <location>
        <begin position="44"/>
        <end position="53"/>
    </location>
</feature>
<accession>A0ABX3XAL8</accession>
<sequence length="62" mass="7254">MRWKNPAHRRTIKRITELVAEKTSIDNELKTLKEQITQETAALKKPRATRKKKGSELQLVNQ</sequence>